<evidence type="ECO:0000256" key="1">
    <source>
        <dbReference type="ARBA" id="ARBA00009437"/>
    </source>
</evidence>
<dbReference type="AlphaFoldDB" id="A0A2T4JJN9"/>
<proteinExistence type="inferred from homology"/>
<dbReference type="InterPro" id="IPR036390">
    <property type="entry name" value="WH_DNA-bd_sf"/>
</dbReference>
<sequence length="310" mass="33115">MRIDAVTLKQLRALLAVARGGSLTAAGAALGLTTPAIHAQIKGLEEAFGTRLLRRAAESSGSDLTEAGQVVRSAAMRIEDALSQAIIDVTALEQGQAGRVVLGVVSTAQYYAPRLMKQVQACCPQLDVMLRIGNREAIITGLERGAFDLAIMGRPPRRPAVVADLLGPHPHGLIAAPDHPLAGKAAPSAADLQAETFLAREEGSGTRILMTRWLDRIAEGRTFKTMEMDSNETIKQAVMAGLGVAFVSLHTVMEELTARRLVLLPAPGLPVVRSWFLVRPDLEAPRPSALRLWQAILDLRASYLPGHPAG</sequence>
<dbReference type="SUPFAM" id="SSF53850">
    <property type="entry name" value="Periplasmic binding protein-like II"/>
    <property type="match status" value="1"/>
</dbReference>
<evidence type="ECO:0000256" key="5">
    <source>
        <dbReference type="ARBA" id="ARBA00039279"/>
    </source>
</evidence>
<keyword evidence="2" id="KW-0805">Transcription regulation</keyword>
<reference evidence="8 9" key="1">
    <citation type="submission" date="2018-03" db="EMBL/GenBank/DDBJ databases">
        <title>Rhodobacter veldkampii.</title>
        <authorList>
            <person name="Meyer T.E."/>
            <person name="Miller S."/>
            <person name="Lodha T."/>
            <person name="Gandham S."/>
            <person name="Chintalapati S."/>
            <person name="Chintalapati V.R."/>
        </authorList>
    </citation>
    <scope>NUCLEOTIDE SEQUENCE [LARGE SCALE GENOMIC DNA]</scope>
    <source>
        <strain evidence="8 9">DSM 11550</strain>
    </source>
</reference>
<dbReference type="OrthoDB" id="7840053at2"/>
<dbReference type="InterPro" id="IPR000847">
    <property type="entry name" value="LysR_HTH_N"/>
</dbReference>
<comment type="similarity">
    <text evidence="1">Belongs to the LysR transcriptional regulatory family.</text>
</comment>
<evidence type="ECO:0000313" key="8">
    <source>
        <dbReference type="EMBL" id="PTE18095.1"/>
    </source>
</evidence>
<dbReference type="InterPro" id="IPR005119">
    <property type="entry name" value="LysR_subst-bd"/>
</dbReference>
<name>A0A2T4JJN9_9RHOB</name>
<accession>A0A2T4JJN9</accession>
<dbReference type="PANTHER" id="PTHR30126:SF5">
    <property type="entry name" value="HTH-TYPE TRANSCRIPTIONAL ACTIVATOR CMPR"/>
    <property type="match status" value="1"/>
</dbReference>
<protein>
    <recommendedName>
        <fullName evidence="5">HTH-type transcriptional regulator CbbR</fullName>
    </recommendedName>
    <alternativeName>
        <fullName evidence="6">RuBisCO operon transcriptional regulator</fullName>
    </alternativeName>
</protein>
<keyword evidence="9" id="KW-1185">Reference proteome</keyword>
<evidence type="ECO:0000256" key="4">
    <source>
        <dbReference type="ARBA" id="ARBA00023163"/>
    </source>
</evidence>
<dbReference type="PROSITE" id="PS50931">
    <property type="entry name" value="HTH_LYSR"/>
    <property type="match status" value="1"/>
</dbReference>
<dbReference type="Gene3D" id="3.40.190.10">
    <property type="entry name" value="Periplasmic binding protein-like II"/>
    <property type="match status" value="2"/>
</dbReference>
<dbReference type="Proteomes" id="UP000241899">
    <property type="component" value="Unassembled WGS sequence"/>
</dbReference>
<dbReference type="GO" id="GO:0003700">
    <property type="term" value="F:DNA-binding transcription factor activity"/>
    <property type="evidence" value="ECO:0007669"/>
    <property type="project" value="InterPro"/>
</dbReference>
<dbReference type="NCBIfam" id="NF045990">
    <property type="entry name" value="TransRegCbbRRhodb"/>
    <property type="match status" value="1"/>
</dbReference>
<dbReference type="InterPro" id="IPR036388">
    <property type="entry name" value="WH-like_DNA-bd_sf"/>
</dbReference>
<evidence type="ECO:0000256" key="3">
    <source>
        <dbReference type="ARBA" id="ARBA00023125"/>
    </source>
</evidence>
<feature type="domain" description="HTH lysR-type" evidence="7">
    <location>
        <begin position="6"/>
        <end position="65"/>
    </location>
</feature>
<dbReference type="Pfam" id="PF00126">
    <property type="entry name" value="HTH_1"/>
    <property type="match status" value="1"/>
</dbReference>
<evidence type="ECO:0000256" key="2">
    <source>
        <dbReference type="ARBA" id="ARBA00023015"/>
    </source>
</evidence>
<comment type="caution">
    <text evidence="8">The sequence shown here is derived from an EMBL/GenBank/DDBJ whole genome shotgun (WGS) entry which is preliminary data.</text>
</comment>
<evidence type="ECO:0000256" key="6">
    <source>
        <dbReference type="ARBA" id="ARBA00043141"/>
    </source>
</evidence>
<organism evidence="8 9">
    <name type="scientific">Phaeovulum veldkampii DSM 11550</name>
    <dbReference type="NCBI Taxonomy" id="1185920"/>
    <lineage>
        <taxon>Bacteria</taxon>
        <taxon>Pseudomonadati</taxon>
        <taxon>Pseudomonadota</taxon>
        <taxon>Alphaproteobacteria</taxon>
        <taxon>Rhodobacterales</taxon>
        <taxon>Paracoccaceae</taxon>
        <taxon>Phaeovulum</taxon>
    </lineage>
</organism>
<keyword evidence="3" id="KW-0238">DNA-binding</keyword>
<evidence type="ECO:0000259" key="7">
    <source>
        <dbReference type="PROSITE" id="PS50931"/>
    </source>
</evidence>
<dbReference type="GO" id="GO:0000976">
    <property type="term" value="F:transcription cis-regulatory region binding"/>
    <property type="evidence" value="ECO:0007669"/>
    <property type="project" value="TreeGrafter"/>
</dbReference>
<keyword evidence="4" id="KW-0804">Transcription</keyword>
<gene>
    <name evidence="8" type="ORF">C5F46_06000</name>
</gene>
<dbReference type="PANTHER" id="PTHR30126">
    <property type="entry name" value="HTH-TYPE TRANSCRIPTIONAL REGULATOR"/>
    <property type="match status" value="1"/>
</dbReference>
<dbReference type="EMBL" id="PZKF01000010">
    <property type="protein sequence ID" value="PTE18095.1"/>
    <property type="molecule type" value="Genomic_DNA"/>
</dbReference>
<dbReference type="Pfam" id="PF03466">
    <property type="entry name" value="LysR_substrate"/>
    <property type="match status" value="1"/>
</dbReference>
<evidence type="ECO:0000313" key="9">
    <source>
        <dbReference type="Proteomes" id="UP000241899"/>
    </source>
</evidence>
<dbReference type="Gene3D" id="1.10.10.10">
    <property type="entry name" value="Winged helix-like DNA-binding domain superfamily/Winged helix DNA-binding domain"/>
    <property type="match status" value="1"/>
</dbReference>
<dbReference type="SUPFAM" id="SSF46785">
    <property type="entry name" value="Winged helix' DNA-binding domain"/>
    <property type="match status" value="1"/>
</dbReference>
<dbReference type="RefSeq" id="WP_107324453.1">
    <property type="nucleotide sequence ID" value="NZ_NHSP01000013.1"/>
</dbReference>